<keyword evidence="1" id="KW-0539">Nucleus</keyword>
<proteinExistence type="predicted"/>
<evidence type="ECO:0000313" key="5">
    <source>
        <dbReference type="Proteomes" id="UP000694888"/>
    </source>
</evidence>
<protein>
    <submittedName>
        <fullName evidence="6">Uncharacterized protein LOC101862911</fullName>
    </submittedName>
</protein>
<dbReference type="PANTHER" id="PTHR12243:SF60">
    <property type="entry name" value="SI:CH211-15D5.12-RELATED"/>
    <property type="match status" value="1"/>
</dbReference>
<dbReference type="PROSITE" id="PS51029">
    <property type="entry name" value="MADF"/>
    <property type="match status" value="1"/>
</dbReference>
<dbReference type="Pfam" id="PF02944">
    <property type="entry name" value="BESS"/>
    <property type="match status" value="1"/>
</dbReference>
<evidence type="ECO:0000259" key="4">
    <source>
        <dbReference type="PROSITE" id="PS51031"/>
    </source>
</evidence>
<accession>A0ABM0K879</accession>
<dbReference type="RefSeq" id="XP_005111112.1">
    <property type="nucleotide sequence ID" value="XM_005111055.3"/>
</dbReference>
<evidence type="ECO:0000256" key="2">
    <source>
        <dbReference type="SAM" id="MobiDB-lite"/>
    </source>
</evidence>
<keyword evidence="5" id="KW-1185">Reference proteome</keyword>
<dbReference type="PANTHER" id="PTHR12243">
    <property type="entry name" value="MADF DOMAIN TRANSCRIPTION FACTOR"/>
    <property type="match status" value="1"/>
</dbReference>
<comment type="subcellular location">
    <subcellularLocation>
        <location evidence="1">Nucleus</location>
    </subcellularLocation>
</comment>
<evidence type="ECO:0000256" key="1">
    <source>
        <dbReference type="PROSITE-ProRule" id="PRU00371"/>
    </source>
</evidence>
<dbReference type="GeneID" id="101862911"/>
<feature type="domain" description="BESS" evidence="4">
    <location>
        <begin position="211"/>
        <end position="250"/>
    </location>
</feature>
<name>A0ABM0K879_APLCA</name>
<dbReference type="InterPro" id="IPR004210">
    <property type="entry name" value="BESS_motif"/>
</dbReference>
<feature type="compositionally biased region" description="Low complexity" evidence="2">
    <location>
        <begin position="161"/>
        <end position="171"/>
    </location>
</feature>
<evidence type="ECO:0000259" key="3">
    <source>
        <dbReference type="PROSITE" id="PS51029"/>
    </source>
</evidence>
<feature type="domain" description="MADF" evidence="3">
    <location>
        <begin position="13"/>
        <end position="103"/>
    </location>
</feature>
<dbReference type="InterPro" id="IPR006578">
    <property type="entry name" value="MADF-dom"/>
</dbReference>
<gene>
    <name evidence="6" type="primary">LOC101862911</name>
</gene>
<reference evidence="6" key="1">
    <citation type="submission" date="2025-08" db="UniProtKB">
        <authorList>
            <consortium name="RefSeq"/>
        </authorList>
    </citation>
    <scope>IDENTIFICATION</scope>
</reference>
<dbReference type="SMART" id="SM00595">
    <property type="entry name" value="MADF"/>
    <property type="match status" value="1"/>
</dbReference>
<evidence type="ECO:0000313" key="6">
    <source>
        <dbReference type="RefSeq" id="XP_005111112.1"/>
    </source>
</evidence>
<dbReference type="Proteomes" id="UP000694888">
    <property type="component" value="Unplaced"/>
</dbReference>
<sequence>MSSAMRYDMDDEKLIATVRKHSAIYDKNDKNYNNRPFITRSWKEVAKEMGSDVWCCKGRWVTMRDYFQKKLKESVLAAASNRPLKKKRWWLFDTLSFLTPFMTMPETSSVSTVVKPPPDTEEDDEEEVEEPEDDDYGSEMLGKDLPMLDDQQSQDSFPSDILENNNDFPNPFKKPRRSGQSMADNYADLRYNIQQQTQWFLQLQKQAEKNTDENEHFFRSLLPTLRKLDDLEVMEFRHDVQGLLLKYFKAARCRKSEMANGSQS</sequence>
<feature type="region of interest" description="Disordered" evidence="2">
    <location>
        <begin position="161"/>
        <end position="180"/>
    </location>
</feature>
<feature type="compositionally biased region" description="Acidic residues" evidence="2">
    <location>
        <begin position="119"/>
        <end position="137"/>
    </location>
</feature>
<dbReference type="InterPro" id="IPR039353">
    <property type="entry name" value="TF_Adf1"/>
</dbReference>
<dbReference type="PROSITE" id="PS51031">
    <property type="entry name" value="BESS"/>
    <property type="match status" value="1"/>
</dbReference>
<dbReference type="Pfam" id="PF10545">
    <property type="entry name" value="MADF_DNA_bdg"/>
    <property type="match status" value="1"/>
</dbReference>
<feature type="region of interest" description="Disordered" evidence="2">
    <location>
        <begin position="108"/>
        <end position="143"/>
    </location>
</feature>
<organism evidence="5 6">
    <name type="scientific">Aplysia californica</name>
    <name type="common">California sea hare</name>
    <dbReference type="NCBI Taxonomy" id="6500"/>
    <lineage>
        <taxon>Eukaryota</taxon>
        <taxon>Metazoa</taxon>
        <taxon>Spiralia</taxon>
        <taxon>Lophotrochozoa</taxon>
        <taxon>Mollusca</taxon>
        <taxon>Gastropoda</taxon>
        <taxon>Heterobranchia</taxon>
        <taxon>Euthyneura</taxon>
        <taxon>Tectipleura</taxon>
        <taxon>Aplysiida</taxon>
        <taxon>Aplysioidea</taxon>
        <taxon>Aplysiidae</taxon>
        <taxon>Aplysia</taxon>
    </lineage>
</organism>